<evidence type="ECO:0000313" key="2">
    <source>
        <dbReference type="EMBL" id="CAF4154976.1"/>
    </source>
</evidence>
<sequence length="534" mass="61762">MYTPCRSRTTTWRRKVKVKTNRTSILQAQPRFAFPIVENDSSDLTVNSAVEEAEEENNNEYESNISDHRLVSFEIFYSFRLRTEQEPDAATNSYAQRNDYEDFFAERYPNHEAQYYSFPFTKSALSTGLMLLKARHRLTRSCVTDICRLMSNCRVPNTPLSYQVVKYTLEQDMIDELDTETYYICTSCYHALKRRESCANEKCHENNLFEKPPSSFYTFCVRHQIEHILRNLNVQLNIRPQKNSSMIDISDGDFYQNILSLENDDFITFVLNVDGISLSDSSDQSLWIFLMIINEIPRNVRFQLQNIIIPGIWPGPKKPTNPELQTMLSIIVDELVDLEEAVDYYVKSSDSILPLKSFLISLVGNVAAFNAEYGCTNCLIQGTKIKAGKVNRRTGQQNTIRVFPSGDDQEVLRTNETYDSSILDLTMKKRKKKIKKNKKVLKEGVNGHYGICALRALKYFEMETSFAVDSLHTICRGAMNRLLTLWLDGSYKGENYSVCNRLTEINERLSSIRYPSTTSRKPRSLTKYYRYKGA</sequence>
<reference evidence="2" key="1">
    <citation type="submission" date="2021-02" db="EMBL/GenBank/DDBJ databases">
        <authorList>
            <person name="Nowell W R."/>
        </authorList>
    </citation>
    <scope>NUCLEOTIDE SEQUENCE</scope>
</reference>
<dbReference type="Proteomes" id="UP000682733">
    <property type="component" value="Unassembled WGS sequence"/>
</dbReference>
<accession>A0A8S2RCF8</accession>
<protein>
    <recommendedName>
        <fullName evidence="4">Transposase domain-containing protein</fullName>
    </recommendedName>
</protein>
<dbReference type="EMBL" id="CAJOBA010043801">
    <property type="protein sequence ID" value="CAF4154976.1"/>
    <property type="molecule type" value="Genomic_DNA"/>
</dbReference>
<name>A0A8S2RCF8_9BILA</name>
<evidence type="ECO:0008006" key="4">
    <source>
        <dbReference type="Google" id="ProtNLM"/>
    </source>
</evidence>
<dbReference type="EMBL" id="CAJNOK010022168">
    <property type="protein sequence ID" value="CAF1343822.1"/>
    <property type="molecule type" value="Genomic_DNA"/>
</dbReference>
<dbReference type="PANTHER" id="PTHR46579:SF1">
    <property type="entry name" value="F5_8 TYPE C DOMAIN-CONTAINING PROTEIN"/>
    <property type="match status" value="1"/>
</dbReference>
<gene>
    <name evidence="1" type="ORF">OVA965_LOCUS30472</name>
    <name evidence="2" type="ORF">TMI583_LOCUS31278</name>
</gene>
<evidence type="ECO:0000313" key="1">
    <source>
        <dbReference type="EMBL" id="CAF1343822.1"/>
    </source>
</evidence>
<evidence type="ECO:0000313" key="3">
    <source>
        <dbReference type="Proteomes" id="UP000682733"/>
    </source>
</evidence>
<dbReference type="Proteomes" id="UP000677228">
    <property type="component" value="Unassembled WGS sequence"/>
</dbReference>
<comment type="caution">
    <text evidence="2">The sequence shown here is derived from an EMBL/GenBank/DDBJ whole genome shotgun (WGS) entry which is preliminary data.</text>
</comment>
<dbReference type="AlphaFoldDB" id="A0A8S2RCF8"/>
<dbReference type="PANTHER" id="PTHR46579">
    <property type="entry name" value="F5/8 TYPE C DOMAIN-CONTAINING PROTEIN-RELATED"/>
    <property type="match status" value="1"/>
</dbReference>
<proteinExistence type="predicted"/>
<organism evidence="2 3">
    <name type="scientific">Didymodactylos carnosus</name>
    <dbReference type="NCBI Taxonomy" id="1234261"/>
    <lineage>
        <taxon>Eukaryota</taxon>
        <taxon>Metazoa</taxon>
        <taxon>Spiralia</taxon>
        <taxon>Gnathifera</taxon>
        <taxon>Rotifera</taxon>
        <taxon>Eurotatoria</taxon>
        <taxon>Bdelloidea</taxon>
        <taxon>Philodinida</taxon>
        <taxon>Philodinidae</taxon>
        <taxon>Didymodactylos</taxon>
    </lineage>
</organism>